<evidence type="ECO:0000256" key="2">
    <source>
        <dbReference type="ARBA" id="ARBA00022670"/>
    </source>
</evidence>
<dbReference type="GO" id="GO:0101005">
    <property type="term" value="F:deubiquitinase activity"/>
    <property type="evidence" value="ECO:0007669"/>
    <property type="project" value="TreeGrafter"/>
</dbReference>
<reference evidence="6" key="1">
    <citation type="journal article" date="2020" name="Stud. Mycol.">
        <title>101 Dothideomycetes genomes: a test case for predicting lifestyles and emergence of pathogens.</title>
        <authorList>
            <person name="Haridas S."/>
            <person name="Albert R."/>
            <person name="Binder M."/>
            <person name="Bloem J."/>
            <person name="Labutti K."/>
            <person name="Salamov A."/>
            <person name="Andreopoulos B."/>
            <person name="Baker S."/>
            <person name="Barry K."/>
            <person name="Bills G."/>
            <person name="Bluhm B."/>
            <person name="Cannon C."/>
            <person name="Castanera R."/>
            <person name="Culley D."/>
            <person name="Daum C."/>
            <person name="Ezra D."/>
            <person name="Gonzalez J."/>
            <person name="Henrissat B."/>
            <person name="Kuo A."/>
            <person name="Liang C."/>
            <person name="Lipzen A."/>
            <person name="Lutzoni F."/>
            <person name="Magnuson J."/>
            <person name="Mondo S."/>
            <person name="Nolan M."/>
            <person name="Ohm R."/>
            <person name="Pangilinan J."/>
            <person name="Park H.-J."/>
            <person name="Ramirez L."/>
            <person name="Alfaro M."/>
            <person name="Sun H."/>
            <person name="Tritt A."/>
            <person name="Yoshinaga Y."/>
            <person name="Zwiers L.-H."/>
            <person name="Turgeon B."/>
            <person name="Goodwin S."/>
            <person name="Spatafora J."/>
            <person name="Crous P."/>
            <person name="Grigoriev I."/>
        </authorList>
    </citation>
    <scope>NUCLEOTIDE SEQUENCE</scope>
    <source>
        <strain evidence="6">CBS 113389</strain>
    </source>
</reference>
<accession>A0A6A6PY37</accession>
<gene>
    <name evidence="6" type="ORF">BDY17DRAFT_309663</name>
</gene>
<protein>
    <submittedName>
        <fullName evidence="6">PPPDE putative peptidase domain-containing protein</fullName>
    </submittedName>
</protein>
<evidence type="ECO:0000256" key="3">
    <source>
        <dbReference type="ARBA" id="ARBA00022801"/>
    </source>
</evidence>
<dbReference type="GO" id="GO:0016579">
    <property type="term" value="P:protein deubiquitination"/>
    <property type="evidence" value="ECO:0007669"/>
    <property type="project" value="TreeGrafter"/>
</dbReference>
<sequence>MPSSSRTSRDKRSRPASSNNSRALEKREITINIYDLLPPGKLSSVLWTLGGGLLHSGVVIGDKEYAYGGHGRKGLTGVYWTKPHVEPPGGTWRCSLLHGFTFRSDTEIAALIKEVSEEFQGTSYNLLTNNCNHFTNTLCERLTNKPAPAWLNRAAAIGLALPCVVPKEWCSPPDFETAEGELLDEDEPDGEDAAMLAGEQRRRERERDTPPPRLVNVKDSSGRDMPPAERAPLPHSRSFG</sequence>
<keyword evidence="2" id="KW-0645">Protease</keyword>
<comment type="similarity">
    <text evidence="1">Belongs to the DeSI family.</text>
</comment>
<name>A0A6A6PY37_9PEZI</name>
<dbReference type="GeneID" id="54476360"/>
<keyword evidence="7" id="KW-1185">Reference proteome</keyword>
<keyword evidence="3" id="KW-0378">Hydrolase</keyword>
<feature type="domain" description="PPPDE" evidence="5">
    <location>
        <begin position="27"/>
        <end position="169"/>
    </location>
</feature>
<evidence type="ECO:0000313" key="7">
    <source>
        <dbReference type="Proteomes" id="UP000799767"/>
    </source>
</evidence>
<dbReference type="GO" id="GO:0006508">
    <property type="term" value="P:proteolysis"/>
    <property type="evidence" value="ECO:0007669"/>
    <property type="project" value="UniProtKB-KW"/>
</dbReference>
<feature type="compositionally biased region" description="Acidic residues" evidence="4">
    <location>
        <begin position="181"/>
        <end position="192"/>
    </location>
</feature>
<dbReference type="Pfam" id="PF05903">
    <property type="entry name" value="Peptidase_C97"/>
    <property type="match status" value="1"/>
</dbReference>
<dbReference type="AlphaFoldDB" id="A0A6A6PY37"/>
<dbReference type="RefSeq" id="XP_033590992.1">
    <property type="nucleotide sequence ID" value="XM_033735358.1"/>
</dbReference>
<feature type="compositionally biased region" description="Basic and acidic residues" evidence="4">
    <location>
        <begin position="199"/>
        <end position="210"/>
    </location>
</feature>
<dbReference type="Proteomes" id="UP000799767">
    <property type="component" value="Unassembled WGS sequence"/>
</dbReference>
<proteinExistence type="inferred from homology"/>
<dbReference type="InterPro" id="IPR042266">
    <property type="entry name" value="PPPDE_sf"/>
</dbReference>
<evidence type="ECO:0000256" key="1">
    <source>
        <dbReference type="ARBA" id="ARBA00008140"/>
    </source>
</evidence>
<dbReference type="EMBL" id="MU001634">
    <property type="protein sequence ID" value="KAF2484423.1"/>
    <property type="molecule type" value="Genomic_DNA"/>
</dbReference>
<evidence type="ECO:0000313" key="6">
    <source>
        <dbReference type="EMBL" id="KAF2484423.1"/>
    </source>
</evidence>
<evidence type="ECO:0000259" key="5">
    <source>
        <dbReference type="PROSITE" id="PS51858"/>
    </source>
</evidence>
<dbReference type="InterPro" id="IPR008580">
    <property type="entry name" value="PPPDE_dom"/>
</dbReference>
<organism evidence="6 7">
    <name type="scientific">Neohortaea acidophila</name>
    <dbReference type="NCBI Taxonomy" id="245834"/>
    <lineage>
        <taxon>Eukaryota</taxon>
        <taxon>Fungi</taxon>
        <taxon>Dikarya</taxon>
        <taxon>Ascomycota</taxon>
        <taxon>Pezizomycotina</taxon>
        <taxon>Dothideomycetes</taxon>
        <taxon>Dothideomycetidae</taxon>
        <taxon>Mycosphaerellales</taxon>
        <taxon>Teratosphaeriaceae</taxon>
        <taxon>Neohortaea</taxon>
    </lineage>
</organism>
<evidence type="ECO:0000256" key="4">
    <source>
        <dbReference type="SAM" id="MobiDB-lite"/>
    </source>
</evidence>
<feature type="region of interest" description="Disordered" evidence="4">
    <location>
        <begin position="181"/>
        <end position="240"/>
    </location>
</feature>
<dbReference type="PROSITE" id="PS51858">
    <property type="entry name" value="PPPDE"/>
    <property type="match status" value="1"/>
</dbReference>
<dbReference type="PANTHER" id="PTHR12378:SF80">
    <property type="entry name" value="IP06716P-RELATED"/>
    <property type="match status" value="1"/>
</dbReference>
<dbReference type="Gene3D" id="3.90.1720.30">
    <property type="entry name" value="PPPDE domains"/>
    <property type="match status" value="1"/>
</dbReference>
<dbReference type="OrthoDB" id="412286at2759"/>
<dbReference type="PANTHER" id="PTHR12378">
    <property type="entry name" value="DESUMOYLATING ISOPEPTIDASE"/>
    <property type="match status" value="1"/>
</dbReference>
<feature type="region of interest" description="Disordered" evidence="4">
    <location>
        <begin position="1"/>
        <end position="22"/>
    </location>
</feature>
<dbReference type="SMART" id="SM01179">
    <property type="entry name" value="DUF862"/>
    <property type="match status" value="1"/>
</dbReference>